<evidence type="ECO:0000313" key="1">
    <source>
        <dbReference type="EMBL" id="KAL1508177.1"/>
    </source>
</evidence>
<dbReference type="EMBL" id="JBGBPQ010000016">
    <property type="protein sequence ID" value="KAL1508177.1"/>
    <property type="molecule type" value="Genomic_DNA"/>
</dbReference>
<dbReference type="AlphaFoldDB" id="A0AB34IVX9"/>
<name>A0AB34IVX9_PRYPA</name>
<evidence type="ECO:0000313" key="2">
    <source>
        <dbReference type="Proteomes" id="UP001515480"/>
    </source>
</evidence>
<proteinExistence type="predicted"/>
<organism evidence="1 2">
    <name type="scientific">Prymnesium parvum</name>
    <name type="common">Toxic golden alga</name>
    <dbReference type="NCBI Taxonomy" id="97485"/>
    <lineage>
        <taxon>Eukaryota</taxon>
        <taxon>Haptista</taxon>
        <taxon>Haptophyta</taxon>
        <taxon>Prymnesiophyceae</taxon>
        <taxon>Prymnesiales</taxon>
        <taxon>Prymnesiaceae</taxon>
        <taxon>Prymnesium</taxon>
    </lineage>
</organism>
<dbReference type="Proteomes" id="UP001515480">
    <property type="component" value="Unassembled WGS sequence"/>
</dbReference>
<sequence length="68" mass="6722">MEVSICSTVISQNSSTSPSAQIGGSLAGISTSKVASTLLERPLRADSSGSHKALIVVGSCIGSSQPSS</sequence>
<comment type="caution">
    <text evidence="1">The sequence shown here is derived from an EMBL/GenBank/DDBJ whole genome shotgun (WGS) entry which is preliminary data.</text>
</comment>
<reference evidence="1 2" key="1">
    <citation type="journal article" date="2024" name="Science">
        <title>Giant polyketide synthase enzymes in the biosynthesis of giant marine polyether toxins.</title>
        <authorList>
            <person name="Fallon T.R."/>
            <person name="Shende V.V."/>
            <person name="Wierzbicki I.H."/>
            <person name="Pendleton A.L."/>
            <person name="Watervoot N.F."/>
            <person name="Auber R.P."/>
            <person name="Gonzalez D.J."/>
            <person name="Wisecaver J.H."/>
            <person name="Moore B.S."/>
        </authorList>
    </citation>
    <scope>NUCLEOTIDE SEQUENCE [LARGE SCALE GENOMIC DNA]</scope>
    <source>
        <strain evidence="1 2">12B1</strain>
    </source>
</reference>
<keyword evidence="2" id="KW-1185">Reference proteome</keyword>
<accession>A0AB34IVX9</accession>
<gene>
    <name evidence="1" type="ORF">AB1Y20_004297</name>
</gene>
<protein>
    <submittedName>
        <fullName evidence="1">Uncharacterized protein</fullName>
    </submittedName>
</protein>